<sequence>MSTMEKSVTYTSENTYLTLNEITPKTQNIWLVFHGIGYLSRYFAKYFKSLDSDENYIIVPQAPSKYYLKNEYKYVGASWLTKENTAVEIENIINYIDAVMANENLSNNLNINLFGFSQGVSVLTRWLVRKKLSCNMIVLYAGGIPNELTADDFAFLDFDTTKIKVIYGDKDEFLTPDRLVAEHAKIETLFAGHAETIIFKGGHEVKPKIIQKLLSEPSDSSSAN</sequence>
<dbReference type="Pfam" id="PF02230">
    <property type="entry name" value="Abhydrolase_2"/>
    <property type="match status" value="1"/>
</dbReference>
<dbReference type="AlphaFoldDB" id="A0A3A1NQF8"/>
<organism evidence="2 4">
    <name type="scientific">Flagellimonas pelagia</name>
    <dbReference type="NCBI Taxonomy" id="2306998"/>
    <lineage>
        <taxon>Bacteria</taxon>
        <taxon>Pseudomonadati</taxon>
        <taxon>Bacteroidota</taxon>
        <taxon>Flavobacteriia</taxon>
        <taxon>Flavobacteriales</taxon>
        <taxon>Flavobacteriaceae</taxon>
        <taxon>Flagellimonas</taxon>
    </lineage>
</organism>
<comment type="caution">
    <text evidence="2">The sequence shown here is derived from an EMBL/GenBank/DDBJ whole genome shotgun (WGS) entry which is preliminary data.</text>
</comment>
<evidence type="ECO:0000313" key="3">
    <source>
        <dbReference type="EMBL" id="TXJ98723.1"/>
    </source>
</evidence>
<dbReference type="RefSeq" id="WP_119646446.1">
    <property type="nucleotide sequence ID" value="NZ_QXFI01000013.1"/>
</dbReference>
<dbReference type="InterPro" id="IPR029058">
    <property type="entry name" value="AB_hydrolase_fold"/>
</dbReference>
<gene>
    <name evidence="2" type="ORF">D2V05_05130</name>
    <name evidence="3" type="ORF">FQ017_05095</name>
</gene>
<dbReference type="GO" id="GO:0016787">
    <property type="term" value="F:hydrolase activity"/>
    <property type="evidence" value="ECO:0007669"/>
    <property type="project" value="InterPro"/>
</dbReference>
<evidence type="ECO:0000313" key="5">
    <source>
        <dbReference type="Proteomes" id="UP000321621"/>
    </source>
</evidence>
<name>A0A3A1NQF8_9FLAO</name>
<feature type="domain" description="Phospholipase/carboxylesterase/thioesterase" evidence="1">
    <location>
        <begin position="25"/>
        <end position="213"/>
    </location>
</feature>
<reference evidence="3 5" key="2">
    <citation type="submission" date="2019-07" db="EMBL/GenBank/DDBJ databases">
        <title>Draft genome of two Muricauda strains isolated from deep sea.</title>
        <authorList>
            <person name="Sun C."/>
        </authorList>
    </citation>
    <scope>NUCLEOTIDE SEQUENCE [LARGE SCALE GENOMIC DNA]</scope>
    <source>
        <strain evidence="3 5">72</strain>
    </source>
</reference>
<reference evidence="2 4" key="1">
    <citation type="submission" date="2018-08" db="EMBL/GenBank/DDBJ databases">
        <title>Proposal of Muricauda 72 sp.nov. and Muricauda NH166 sp.nov., isolated from seawater.</title>
        <authorList>
            <person name="Cheng H."/>
            <person name="Wu Y.-H."/>
            <person name="Guo L.-L."/>
            <person name="Xu X.-W."/>
        </authorList>
    </citation>
    <scope>NUCLEOTIDE SEQUENCE [LARGE SCALE GENOMIC DNA]</scope>
    <source>
        <strain evidence="2 4">72</strain>
    </source>
</reference>
<keyword evidence="5" id="KW-1185">Reference proteome</keyword>
<dbReference type="OrthoDB" id="595091at2"/>
<accession>A0A3A1NQF8</accession>
<proteinExistence type="predicted"/>
<dbReference type="Proteomes" id="UP000266691">
    <property type="component" value="Unassembled WGS sequence"/>
</dbReference>
<evidence type="ECO:0000313" key="2">
    <source>
        <dbReference type="EMBL" id="RIV45960.1"/>
    </source>
</evidence>
<dbReference type="Gene3D" id="3.40.50.1820">
    <property type="entry name" value="alpha/beta hydrolase"/>
    <property type="match status" value="1"/>
</dbReference>
<dbReference type="EMBL" id="QXFI01000013">
    <property type="protein sequence ID" value="RIV45960.1"/>
    <property type="molecule type" value="Genomic_DNA"/>
</dbReference>
<dbReference type="InterPro" id="IPR003140">
    <property type="entry name" value="PLipase/COase/thioEstase"/>
</dbReference>
<evidence type="ECO:0000313" key="4">
    <source>
        <dbReference type="Proteomes" id="UP000266691"/>
    </source>
</evidence>
<evidence type="ECO:0000259" key="1">
    <source>
        <dbReference type="Pfam" id="PF02230"/>
    </source>
</evidence>
<protein>
    <submittedName>
        <fullName evidence="2">Esterase</fullName>
    </submittedName>
</protein>
<dbReference type="EMBL" id="VNWK01000013">
    <property type="protein sequence ID" value="TXJ98723.1"/>
    <property type="molecule type" value="Genomic_DNA"/>
</dbReference>
<dbReference type="SUPFAM" id="SSF53474">
    <property type="entry name" value="alpha/beta-Hydrolases"/>
    <property type="match status" value="1"/>
</dbReference>
<dbReference type="Proteomes" id="UP000321621">
    <property type="component" value="Unassembled WGS sequence"/>
</dbReference>